<gene>
    <name evidence="1" type="ORF">CHR55_30160</name>
</gene>
<dbReference type="EMBL" id="NOVD01000051">
    <property type="protein sequence ID" value="PCK23425.1"/>
    <property type="molecule type" value="Genomic_DNA"/>
</dbReference>
<evidence type="ECO:0000313" key="2">
    <source>
        <dbReference type="Proteomes" id="UP000230886"/>
    </source>
</evidence>
<comment type="caution">
    <text evidence="1">The sequence shown here is derived from an EMBL/GenBank/DDBJ whole genome shotgun (WGS) entry which is preliminary data.</text>
</comment>
<reference evidence="1 2" key="1">
    <citation type="submission" date="2017-07" db="EMBL/GenBank/DDBJ databases">
        <title>Draft sequence of Rhodococcus enclensis 23b-28.</title>
        <authorList>
            <person name="Besaury L."/>
            <person name="Sancelme M."/>
            <person name="Amato P."/>
            <person name="Lallement A."/>
            <person name="Delort A.-M."/>
        </authorList>
    </citation>
    <scope>NUCLEOTIDE SEQUENCE [LARGE SCALE GENOMIC DNA]</scope>
    <source>
        <strain evidence="1 2">23b-28</strain>
    </source>
</reference>
<organism evidence="1 2">
    <name type="scientific">Rhodococcus qingshengii</name>
    <dbReference type="NCBI Taxonomy" id="334542"/>
    <lineage>
        <taxon>Bacteria</taxon>
        <taxon>Bacillati</taxon>
        <taxon>Actinomycetota</taxon>
        <taxon>Actinomycetes</taxon>
        <taxon>Mycobacteriales</taxon>
        <taxon>Nocardiaceae</taxon>
        <taxon>Rhodococcus</taxon>
        <taxon>Rhodococcus erythropolis group</taxon>
    </lineage>
</organism>
<dbReference type="RefSeq" id="WP_050654702.1">
    <property type="nucleotide sequence ID" value="NZ_CP025959.1"/>
</dbReference>
<protein>
    <submittedName>
        <fullName evidence="1">Uncharacterized protein</fullName>
    </submittedName>
</protein>
<proteinExistence type="predicted"/>
<dbReference type="KEGG" id="rqi:C1M55_23090"/>
<dbReference type="Proteomes" id="UP000230886">
    <property type="component" value="Unassembled WGS sequence"/>
</dbReference>
<evidence type="ECO:0000313" key="1">
    <source>
        <dbReference type="EMBL" id="PCK23425.1"/>
    </source>
</evidence>
<dbReference type="AlphaFoldDB" id="A0A1C3ZHS5"/>
<name>A0A1C3ZHS5_RHOSG</name>
<sequence>MYVLVDDGRVSIHDVDNLKAFHVEVSADISETELDELLRLQDYGYVSGGSAFISVARVRESTTDVEGVAAMVDYAQSKGWVDEDGEALQAHVVRQK</sequence>
<accession>A0A1C3ZHS5</accession>